<name>A0ABC8ZBG1_9POAL</name>
<keyword evidence="4" id="KW-0325">Glycoprotein</keyword>
<dbReference type="GO" id="GO:0016787">
    <property type="term" value="F:hydrolase activity"/>
    <property type="evidence" value="ECO:0007669"/>
    <property type="project" value="UniProtKB-KW"/>
</dbReference>
<evidence type="ECO:0000256" key="1">
    <source>
        <dbReference type="ARBA" id="ARBA00008668"/>
    </source>
</evidence>
<dbReference type="Gene3D" id="3.40.50.1110">
    <property type="entry name" value="SGNH hydrolase"/>
    <property type="match status" value="1"/>
</dbReference>
<dbReference type="InterPro" id="IPR035669">
    <property type="entry name" value="SGNH_plant_lipase-like"/>
</dbReference>
<keyword evidence="7" id="KW-1185">Reference proteome</keyword>
<dbReference type="PANTHER" id="PTHR22835">
    <property type="entry name" value="ZINC FINGER FYVE DOMAIN CONTAINING PROTEIN"/>
    <property type="match status" value="1"/>
</dbReference>
<feature type="chain" id="PRO_5044864982" description="GDSL esterase/lipase" evidence="5">
    <location>
        <begin position="30"/>
        <end position="431"/>
    </location>
</feature>
<gene>
    <name evidence="6" type="ORF">URODEC1_LOCUS43490</name>
</gene>
<dbReference type="PANTHER" id="PTHR22835:SF565">
    <property type="entry name" value="GDSL ESTERASE_LIPASE"/>
    <property type="match status" value="1"/>
</dbReference>
<accession>A0ABC8ZBG1</accession>
<evidence type="ECO:0000256" key="4">
    <source>
        <dbReference type="ARBA" id="ARBA00023180"/>
    </source>
</evidence>
<keyword evidence="2 5" id="KW-0732">Signal</keyword>
<dbReference type="EMBL" id="OZ075128">
    <property type="protein sequence ID" value="CAL4959059.1"/>
    <property type="molecule type" value="Genomic_DNA"/>
</dbReference>
<reference evidence="6 7" key="2">
    <citation type="submission" date="2024-10" db="EMBL/GenBank/DDBJ databases">
        <authorList>
            <person name="Ryan C."/>
        </authorList>
    </citation>
    <scope>NUCLEOTIDE SEQUENCE [LARGE SCALE GENOMIC DNA]</scope>
</reference>
<evidence type="ECO:0008006" key="8">
    <source>
        <dbReference type="Google" id="ProtNLM"/>
    </source>
</evidence>
<evidence type="ECO:0000313" key="6">
    <source>
        <dbReference type="EMBL" id="CAL4959059.1"/>
    </source>
</evidence>
<sequence>MAGGYPPRAAVSLLLLLLMLLLSPAPSSAALSARRRYDSIFVFGDSFTDTGNNPAVFARLDSLNPSVVTRSRKRLMVLNGAGGWCLAFPMGLISWGWAVGPGPSVSSNLVRRPPYGNTFFGFPTGRNCDGRLAIDFIAEALGLPLVPPFLAHDGSFRRGANFAVGGATAIDAAFFHDGEPPAGADDKYKFPLNTSLGVQMQWFESLVPSLCATTKECEEFFGRSLFFIGELGFNDYSFSLTKGKSVQQLRSLLVPHVIKTISMAIQRLIKHGATSLVVSGMVPAGCEPPILEFFSSADDPAASYDPRTGCLKEMNDLSVHHNALLQESLEKIRTKRPEVEIIYADFFSPIMEAVESPAKFGFEEDALTVCCGGPGRNHFSTVIVCGDPGSTTCKDPSARLFWDGAHLTEAANRYIADGWLRGISSPATATN</sequence>
<feature type="signal peptide" evidence="5">
    <location>
        <begin position="1"/>
        <end position="29"/>
    </location>
</feature>
<evidence type="ECO:0000256" key="3">
    <source>
        <dbReference type="ARBA" id="ARBA00022801"/>
    </source>
</evidence>
<dbReference type="Pfam" id="PF00657">
    <property type="entry name" value="Lipase_GDSL"/>
    <property type="match status" value="1"/>
</dbReference>
<evidence type="ECO:0000256" key="2">
    <source>
        <dbReference type="ARBA" id="ARBA00022729"/>
    </source>
</evidence>
<dbReference type="InterPro" id="IPR036514">
    <property type="entry name" value="SGNH_hydro_sf"/>
</dbReference>
<dbReference type="SUPFAM" id="SSF52266">
    <property type="entry name" value="SGNH hydrolase"/>
    <property type="match status" value="1"/>
</dbReference>
<dbReference type="CDD" id="cd01837">
    <property type="entry name" value="SGNH_plant_lipase_like"/>
    <property type="match status" value="1"/>
</dbReference>
<dbReference type="InterPro" id="IPR001087">
    <property type="entry name" value="GDSL"/>
</dbReference>
<comment type="similarity">
    <text evidence="1">Belongs to the 'GDSL' lipolytic enzyme family.</text>
</comment>
<evidence type="ECO:0000256" key="5">
    <source>
        <dbReference type="SAM" id="SignalP"/>
    </source>
</evidence>
<organism evidence="6 7">
    <name type="scientific">Urochloa decumbens</name>
    <dbReference type="NCBI Taxonomy" id="240449"/>
    <lineage>
        <taxon>Eukaryota</taxon>
        <taxon>Viridiplantae</taxon>
        <taxon>Streptophyta</taxon>
        <taxon>Embryophyta</taxon>
        <taxon>Tracheophyta</taxon>
        <taxon>Spermatophyta</taxon>
        <taxon>Magnoliopsida</taxon>
        <taxon>Liliopsida</taxon>
        <taxon>Poales</taxon>
        <taxon>Poaceae</taxon>
        <taxon>PACMAD clade</taxon>
        <taxon>Panicoideae</taxon>
        <taxon>Panicodae</taxon>
        <taxon>Paniceae</taxon>
        <taxon>Melinidinae</taxon>
        <taxon>Urochloa</taxon>
    </lineage>
</organism>
<reference evidence="7" key="1">
    <citation type="submission" date="2024-06" db="EMBL/GenBank/DDBJ databases">
        <authorList>
            <person name="Ryan C."/>
        </authorList>
    </citation>
    <scope>NUCLEOTIDE SEQUENCE [LARGE SCALE GENOMIC DNA]</scope>
</reference>
<dbReference type="Proteomes" id="UP001497457">
    <property type="component" value="Chromosome 18b"/>
</dbReference>
<keyword evidence="3" id="KW-0378">Hydrolase</keyword>
<dbReference type="AlphaFoldDB" id="A0ABC8ZBG1"/>
<proteinExistence type="inferred from homology"/>
<evidence type="ECO:0000313" key="7">
    <source>
        <dbReference type="Proteomes" id="UP001497457"/>
    </source>
</evidence>
<protein>
    <recommendedName>
        <fullName evidence="8">GDSL esterase/lipase</fullName>
    </recommendedName>
</protein>